<gene>
    <name evidence="1" type="ORF">ACFQY0_19595</name>
</gene>
<evidence type="ECO:0000313" key="2">
    <source>
        <dbReference type="Proteomes" id="UP001596472"/>
    </source>
</evidence>
<accession>A0ABW2LAC5</accession>
<dbReference type="InterPro" id="IPR036567">
    <property type="entry name" value="RHF-like"/>
</dbReference>
<dbReference type="RefSeq" id="WP_379716158.1">
    <property type="nucleotide sequence ID" value="NZ_JBHTBS010000016.1"/>
</dbReference>
<dbReference type="Gene3D" id="3.30.160.100">
    <property type="entry name" value="Ribosome hibernation promotion factor-like"/>
    <property type="match status" value="1"/>
</dbReference>
<reference evidence="2" key="1">
    <citation type="journal article" date="2019" name="Int. J. Syst. Evol. Microbiol.">
        <title>The Global Catalogue of Microorganisms (GCM) 10K type strain sequencing project: providing services to taxonomists for standard genome sequencing and annotation.</title>
        <authorList>
            <consortium name="The Broad Institute Genomics Platform"/>
            <consortium name="The Broad Institute Genome Sequencing Center for Infectious Disease"/>
            <person name="Wu L."/>
            <person name="Ma J."/>
        </authorList>
    </citation>
    <scope>NUCLEOTIDE SEQUENCE [LARGE SCALE GENOMIC DNA]</scope>
    <source>
        <strain evidence="2">CGMCC 4.1467</strain>
    </source>
</reference>
<keyword evidence="2" id="KW-1185">Reference proteome</keyword>
<dbReference type="EMBL" id="JBHTBS010000016">
    <property type="protein sequence ID" value="MFC7339406.1"/>
    <property type="molecule type" value="Genomic_DNA"/>
</dbReference>
<dbReference type="Proteomes" id="UP001596472">
    <property type="component" value="Unassembled WGS sequence"/>
</dbReference>
<proteinExistence type="predicted"/>
<comment type="caution">
    <text evidence="1">The sequence shown here is derived from an EMBL/GenBank/DDBJ whole genome shotgun (WGS) entry which is preliminary data.</text>
</comment>
<name>A0ABW2LAC5_9BACT</name>
<dbReference type="SUPFAM" id="SSF69754">
    <property type="entry name" value="Ribosome binding protein Y (YfiA homologue)"/>
    <property type="match status" value="1"/>
</dbReference>
<protein>
    <submittedName>
        <fullName evidence="1">Uncharacterized protein</fullName>
    </submittedName>
</protein>
<sequence>MIRDAFQGGAFMVKATEKQYEIMKTVYDFAKHIETQNTHLKEHTKVVLQQRYQHLIRLHPDLHRAELHMFAKRGESEVHLIVHDSKHRLLEAHAKGRHLDQSIYRCFERAERQLAKPKHLRKVA</sequence>
<evidence type="ECO:0000313" key="1">
    <source>
        <dbReference type="EMBL" id="MFC7339406.1"/>
    </source>
</evidence>
<organism evidence="1 2">
    <name type="scientific">Haloferula chungangensis</name>
    <dbReference type="NCBI Taxonomy" id="1048331"/>
    <lineage>
        <taxon>Bacteria</taxon>
        <taxon>Pseudomonadati</taxon>
        <taxon>Verrucomicrobiota</taxon>
        <taxon>Verrucomicrobiia</taxon>
        <taxon>Verrucomicrobiales</taxon>
        <taxon>Verrucomicrobiaceae</taxon>
        <taxon>Haloferula</taxon>
    </lineage>
</organism>